<dbReference type="InterPro" id="IPR017853">
    <property type="entry name" value="GH"/>
</dbReference>
<evidence type="ECO:0000256" key="7">
    <source>
        <dbReference type="ARBA" id="ARBA00023326"/>
    </source>
</evidence>
<dbReference type="Gene3D" id="3.20.20.80">
    <property type="entry name" value="Glycosidases"/>
    <property type="match status" value="1"/>
</dbReference>
<sequence length="359" mass="40904">MYKNNKNNKVITFLCLLILVFVVISIAMFMRSENLSQKYSDAKAKLSNYKELERTGEFFVDGVKTHGSLSVKNTELLDQKGEKIQLRGVSSHGLLWYPEYTNYAAIKSTRSYGANAFRIAMYANDVNGSYKTDKEKSVKLLKGAVENVLAADMYAIVDFHVLNEENPLIDMDIAKEFFKNIAKSYGDNPGIIYEICNEPNGATSWEDIKEYSKAVIEIIRKYAPHSIIIVGTPDYSYSLSKAYTLNYENIMYSFHYYAGVHGGKEEYQNIINNAMDNNLAVFVTEWGIKTDNGDYERILNTGEEFVSYLNQEKISWFAWDLSNKDECFSILNKNTNTLSNFKEGDLTDVGKIVFKALDN</sequence>
<dbReference type="PANTHER" id="PTHR34142:SF1">
    <property type="entry name" value="GLYCOSIDE HYDROLASE FAMILY 5 DOMAIN-CONTAINING PROTEIN"/>
    <property type="match status" value="1"/>
</dbReference>
<dbReference type="PANTHER" id="PTHR34142">
    <property type="entry name" value="ENDO-BETA-1,4-GLUCANASE A"/>
    <property type="match status" value="1"/>
</dbReference>
<reference evidence="11 12" key="1">
    <citation type="submission" date="2016-10" db="EMBL/GenBank/DDBJ databases">
        <authorList>
            <person name="de Groot N.N."/>
        </authorList>
    </citation>
    <scope>NUCLEOTIDE SEQUENCE [LARGE SCALE GENOMIC DNA]</scope>
    <source>
        <strain evidence="11 12">DSM 5522</strain>
    </source>
</reference>
<feature type="transmembrane region" description="Helical" evidence="9">
    <location>
        <begin position="12"/>
        <end position="30"/>
    </location>
</feature>
<dbReference type="RefSeq" id="WP_092873803.1">
    <property type="nucleotide sequence ID" value="NZ_FOJY01000018.1"/>
</dbReference>
<evidence type="ECO:0000256" key="6">
    <source>
        <dbReference type="ARBA" id="ARBA00023295"/>
    </source>
</evidence>
<evidence type="ECO:0000313" key="12">
    <source>
        <dbReference type="Proteomes" id="UP000198838"/>
    </source>
</evidence>
<feature type="domain" description="Glycoside hydrolase family 5" evidence="10">
    <location>
        <begin position="77"/>
        <end position="324"/>
    </location>
</feature>
<comment type="catalytic activity">
    <reaction evidence="1">
        <text>Endohydrolysis of (1-&gt;4)-beta-D-glucosidic linkages in cellulose, lichenin and cereal beta-D-glucans.</text>
        <dbReference type="EC" id="3.2.1.4"/>
    </reaction>
</comment>
<dbReference type="AlphaFoldDB" id="A0A1I0ZZJ4"/>
<dbReference type="EMBL" id="FOJY01000018">
    <property type="protein sequence ID" value="SFB29820.1"/>
    <property type="molecule type" value="Genomic_DNA"/>
</dbReference>
<evidence type="ECO:0000256" key="2">
    <source>
        <dbReference type="ARBA" id="ARBA00012601"/>
    </source>
</evidence>
<comment type="similarity">
    <text evidence="8">Belongs to the glycosyl hydrolase 5 (cellulase A) family.</text>
</comment>
<gene>
    <name evidence="11" type="ORF">SAMN05216249_11821</name>
</gene>
<dbReference type="EC" id="3.2.1.4" evidence="2"/>
<keyword evidence="3 8" id="KW-0378">Hydrolase</keyword>
<evidence type="ECO:0000256" key="4">
    <source>
        <dbReference type="ARBA" id="ARBA00023001"/>
    </source>
</evidence>
<evidence type="ECO:0000256" key="3">
    <source>
        <dbReference type="ARBA" id="ARBA00022801"/>
    </source>
</evidence>
<keyword evidence="6 8" id="KW-0326">Glycosidase</keyword>
<accession>A0A1I0ZZJ4</accession>
<evidence type="ECO:0000313" key="11">
    <source>
        <dbReference type="EMBL" id="SFB29820.1"/>
    </source>
</evidence>
<keyword evidence="7" id="KW-0624">Polysaccharide degradation</keyword>
<dbReference type="PROSITE" id="PS00659">
    <property type="entry name" value="GLYCOSYL_HYDROL_F5"/>
    <property type="match status" value="1"/>
</dbReference>
<dbReference type="STRING" id="1120918.SAMN05216249_11821"/>
<proteinExistence type="inferred from homology"/>
<dbReference type="Pfam" id="PF00150">
    <property type="entry name" value="Cellulase"/>
    <property type="match status" value="1"/>
</dbReference>
<keyword evidence="9" id="KW-0472">Membrane</keyword>
<evidence type="ECO:0000256" key="1">
    <source>
        <dbReference type="ARBA" id="ARBA00000966"/>
    </source>
</evidence>
<dbReference type="InterPro" id="IPR001547">
    <property type="entry name" value="Glyco_hydro_5"/>
</dbReference>
<dbReference type="OrthoDB" id="154460at2"/>
<organism evidence="11 12">
    <name type="scientific">Acetitomaculum ruminis DSM 5522</name>
    <dbReference type="NCBI Taxonomy" id="1120918"/>
    <lineage>
        <taxon>Bacteria</taxon>
        <taxon>Bacillati</taxon>
        <taxon>Bacillota</taxon>
        <taxon>Clostridia</taxon>
        <taxon>Lachnospirales</taxon>
        <taxon>Lachnospiraceae</taxon>
        <taxon>Acetitomaculum</taxon>
    </lineage>
</organism>
<keyword evidence="5" id="KW-0119">Carbohydrate metabolism</keyword>
<keyword evidence="9" id="KW-0812">Transmembrane</keyword>
<dbReference type="GO" id="GO:0008810">
    <property type="term" value="F:cellulase activity"/>
    <property type="evidence" value="ECO:0007669"/>
    <property type="project" value="UniProtKB-EC"/>
</dbReference>
<evidence type="ECO:0000256" key="8">
    <source>
        <dbReference type="RuleBase" id="RU361153"/>
    </source>
</evidence>
<dbReference type="Proteomes" id="UP000198838">
    <property type="component" value="Unassembled WGS sequence"/>
</dbReference>
<evidence type="ECO:0000256" key="5">
    <source>
        <dbReference type="ARBA" id="ARBA00023277"/>
    </source>
</evidence>
<evidence type="ECO:0000259" key="10">
    <source>
        <dbReference type="Pfam" id="PF00150"/>
    </source>
</evidence>
<dbReference type="GO" id="GO:0030245">
    <property type="term" value="P:cellulose catabolic process"/>
    <property type="evidence" value="ECO:0007669"/>
    <property type="project" value="UniProtKB-KW"/>
</dbReference>
<protein>
    <recommendedName>
        <fullName evidence="2">cellulase</fullName>
        <ecNumber evidence="2">3.2.1.4</ecNumber>
    </recommendedName>
</protein>
<keyword evidence="12" id="KW-1185">Reference proteome</keyword>
<keyword evidence="4" id="KW-0136">Cellulose degradation</keyword>
<dbReference type="SUPFAM" id="SSF51445">
    <property type="entry name" value="(Trans)glycosidases"/>
    <property type="match status" value="1"/>
</dbReference>
<evidence type="ECO:0000256" key="9">
    <source>
        <dbReference type="SAM" id="Phobius"/>
    </source>
</evidence>
<dbReference type="InterPro" id="IPR018087">
    <property type="entry name" value="Glyco_hydro_5_CS"/>
</dbReference>
<name>A0A1I0ZZJ4_9FIRM</name>
<keyword evidence="9" id="KW-1133">Transmembrane helix</keyword>